<dbReference type="PANTHER" id="PTHR43685">
    <property type="entry name" value="GLYCOSYLTRANSFERASE"/>
    <property type="match status" value="1"/>
</dbReference>
<dbReference type="Gene3D" id="3.90.550.10">
    <property type="entry name" value="Spore Coat Polysaccharide Biosynthesis Protein SpsA, Chain A"/>
    <property type="match status" value="1"/>
</dbReference>
<dbReference type="Proteomes" id="UP001204953">
    <property type="component" value="Unassembled WGS sequence"/>
</dbReference>
<accession>A0AAE3GPF0</accession>
<keyword evidence="3" id="KW-1185">Reference proteome</keyword>
<feature type="domain" description="Glycosyltransferase 2-like" evidence="1">
    <location>
        <begin position="20"/>
        <end position="188"/>
    </location>
</feature>
<reference evidence="2" key="1">
    <citation type="submission" date="2022-06" db="EMBL/GenBank/DDBJ databases">
        <title>New cyanobacteria of genus Symplocastrum in benthos of Lake Baikal.</title>
        <authorList>
            <person name="Sorokovikova E."/>
            <person name="Tikhonova I."/>
            <person name="Krasnopeev A."/>
            <person name="Evseev P."/>
            <person name="Gladkikh A."/>
            <person name="Belykh O."/>
        </authorList>
    </citation>
    <scope>NUCLEOTIDE SEQUENCE</scope>
    <source>
        <strain evidence="2">BBK-W-15</strain>
    </source>
</reference>
<dbReference type="EMBL" id="JAMZMM010000048">
    <property type="protein sequence ID" value="MCP2728306.1"/>
    <property type="molecule type" value="Genomic_DNA"/>
</dbReference>
<evidence type="ECO:0000313" key="3">
    <source>
        <dbReference type="Proteomes" id="UP001204953"/>
    </source>
</evidence>
<dbReference type="InterPro" id="IPR050834">
    <property type="entry name" value="Glycosyltransf_2"/>
</dbReference>
<evidence type="ECO:0000313" key="2">
    <source>
        <dbReference type="EMBL" id="MCP2728306.1"/>
    </source>
</evidence>
<evidence type="ECO:0000259" key="1">
    <source>
        <dbReference type="Pfam" id="PF00535"/>
    </source>
</evidence>
<dbReference type="AlphaFoldDB" id="A0AAE3GPF0"/>
<keyword evidence="2" id="KW-0808">Transferase</keyword>
<dbReference type="RefSeq" id="WP_254011104.1">
    <property type="nucleotide sequence ID" value="NZ_JAMZMM010000048.1"/>
</dbReference>
<gene>
    <name evidence="2" type="ORF">NJ959_07435</name>
</gene>
<proteinExistence type="predicted"/>
<dbReference type="Pfam" id="PF00535">
    <property type="entry name" value="Glycos_transf_2"/>
    <property type="match status" value="1"/>
</dbReference>
<sequence>MLLKPITNNESNSTELPKVSVIVPIYNGETDLPDLIRCLITQTYPADRVEYLLVDNNSSDRTLEILQKAALEAQSQGIKLYPLTENQIQSSYAARNKGIHTATGDILAFTDADCRPLPQWLSLLVEAFTNPKVGLVVGEIAALPGKTLLEKHAERQSTLTQKDTLAHPFCPYGQTANLAIRHEVFQEIGLFRPYMTTGGDADMCWRIQRETDWQLYFAETAIVQHRHRANLQEFRSQWQRYGRSNKYLHELHGVELRPKLNAKKSLYLMSRWLLKELPMTTVKAVAGKGSFVDILGTPINLYGAWARDVGQQQAQLPAQAREIESLPKNNS</sequence>
<dbReference type="SUPFAM" id="SSF53448">
    <property type="entry name" value="Nucleotide-diphospho-sugar transferases"/>
    <property type="match status" value="1"/>
</dbReference>
<dbReference type="InterPro" id="IPR001173">
    <property type="entry name" value="Glyco_trans_2-like"/>
</dbReference>
<keyword evidence="2" id="KW-0328">Glycosyltransferase</keyword>
<dbReference type="GO" id="GO:0016757">
    <property type="term" value="F:glycosyltransferase activity"/>
    <property type="evidence" value="ECO:0007669"/>
    <property type="project" value="UniProtKB-KW"/>
</dbReference>
<dbReference type="PANTHER" id="PTHR43685:SF2">
    <property type="entry name" value="GLYCOSYLTRANSFERASE 2-LIKE DOMAIN-CONTAINING PROTEIN"/>
    <property type="match status" value="1"/>
</dbReference>
<dbReference type="EC" id="2.4.-.-" evidence="2"/>
<organism evidence="2 3">
    <name type="scientific">Limnofasciculus baicalensis BBK-W-15</name>
    <dbReference type="NCBI Taxonomy" id="2699891"/>
    <lineage>
        <taxon>Bacteria</taxon>
        <taxon>Bacillati</taxon>
        <taxon>Cyanobacteriota</taxon>
        <taxon>Cyanophyceae</taxon>
        <taxon>Coleofasciculales</taxon>
        <taxon>Coleofasciculaceae</taxon>
        <taxon>Limnofasciculus</taxon>
        <taxon>Limnofasciculus baicalensis</taxon>
    </lineage>
</organism>
<dbReference type="InterPro" id="IPR029044">
    <property type="entry name" value="Nucleotide-diphossugar_trans"/>
</dbReference>
<protein>
    <submittedName>
        <fullName evidence="2">Glycosyltransferase</fullName>
        <ecNumber evidence="2">2.4.-.-</ecNumber>
    </submittedName>
</protein>
<comment type="caution">
    <text evidence="2">The sequence shown here is derived from an EMBL/GenBank/DDBJ whole genome shotgun (WGS) entry which is preliminary data.</text>
</comment>
<name>A0AAE3GPF0_9CYAN</name>